<accession>A0A8S9JKW7</accession>
<reference evidence="1" key="1">
    <citation type="submission" date="2019-12" db="EMBL/GenBank/DDBJ databases">
        <title>Genome sequencing and annotation of Brassica cretica.</title>
        <authorList>
            <person name="Studholme D.J."/>
            <person name="Sarris P.F."/>
        </authorList>
    </citation>
    <scope>NUCLEOTIDE SEQUENCE</scope>
    <source>
        <strain evidence="1">PFS-001/15</strain>
        <tissue evidence="1">Leaf</tissue>
    </source>
</reference>
<dbReference type="AlphaFoldDB" id="A0A8S9JKW7"/>
<evidence type="ECO:0000313" key="1">
    <source>
        <dbReference type="EMBL" id="KAF2582037.1"/>
    </source>
</evidence>
<evidence type="ECO:0000313" key="2">
    <source>
        <dbReference type="Proteomes" id="UP000712281"/>
    </source>
</evidence>
<protein>
    <submittedName>
        <fullName evidence="1">Uncharacterized protein</fullName>
    </submittedName>
</protein>
<comment type="caution">
    <text evidence="1">The sequence shown here is derived from an EMBL/GenBank/DDBJ whole genome shotgun (WGS) entry which is preliminary data.</text>
</comment>
<proteinExistence type="predicted"/>
<sequence length="126" mass="14262">MSSRTRVKSRKRIANRLNGRRCKRSALADVETPQLFLTDDFHCPGPGQIRNSFVAERSAAAKVEFSEVRTTMSNELLWLPPHCPLAEACPGAVLKSAALQTWVQEKLFMLLLHLTKQKKKTNQRVC</sequence>
<organism evidence="1 2">
    <name type="scientific">Brassica cretica</name>
    <name type="common">Mustard</name>
    <dbReference type="NCBI Taxonomy" id="69181"/>
    <lineage>
        <taxon>Eukaryota</taxon>
        <taxon>Viridiplantae</taxon>
        <taxon>Streptophyta</taxon>
        <taxon>Embryophyta</taxon>
        <taxon>Tracheophyta</taxon>
        <taxon>Spermatophyta</taxon>
        <taxon>Magnoliopsida</taxon>
        <taxon>eudicotyledons</taxon>
        <taxon>Gunneridae</taxon>
        <taxon>Pentapetalae</taxon>
        <taxon>rosids</taxon>
        <taxon>malvids</taxon>
        <taxon>Brassicales</taxon>
        <taxon>Brassicaceae</taxon>
        <taxon>Brassiceae</taxon>
        <taxon>Brassica</taxon>
    </lineage>
</organism>
<name>A0A8S9JKW7_BRACR</name>
<dbReference type="Proteomes" id="UP000712281">
    <property type="component" value="Unassembled WGS sequence"/>
</dbReference>
<dbReference type="EMBL" id="QGKW02001660">
    <property type="protein sequence ID" value="KAF2582037.1"/>
    <property type="molecule type" value="Genomic_DNA"/>
</dbReference>
<gene>
    <name evidence="1" type="ORF">F2Q68_00005678</name>
</gene>